<reference evidence="9" key="1">
    <citation type="submission" date="2011-04" db="EMBL/GenBank/DDBJ databases">
        <title>The complete genome of Thermodesulfatator indicus DSM 15286.</title>
        <authorList>
            <person name="Lucas S."/>
            <person name="Copeland A."/>
            <person name="Lapidus A."/>
            <person name="Bruce D."/>
            <person name="Goodwin L."/>
            <person name="Pitluck S."/>
            <person name="Peters L."/>
            <person name="Kyrpides N."/>
            <person name="Mavromatis K."/>
            <person name="Pagani I."/>
            <person name="Ivanova N."/>
            <person name="Saunders L."/>
            <person name="Detter J.C."/>
            <person name="Tapia R."/>
            <person name="Han C."/>
            <person name="Land M."/>
            <person name="Hauser L."/>
            <person name="Markowitz V."/>
            <person name="Cheng J.-F."/>
            <person name="Hugenholtz P."/>
            <person name="Woyke T."/>
            <person name="Wu D."/>
            <person name="Spring S."/>
            <person name="Schroeder M."/>
            <person name="Brambilla E."/>
            <person name="Klenk H.-P."/>
            <person name="Eisen J.A."/>
        </authorList>
    </citation>
    <scope>NUCLEOTIDE SEQUENCE [LARGE SCALE GENOMIC DNA]</scope>
    <source>
        <strain evidence="9">DSM 15286 / JCM 11887 / CIR29812</strain>
    </source>
</reference>
<sequence length="360" mass="40079">MAEEKVYKIAVIPGDGTGPEVIREGVKVLDAAAERFGFKLSYNYFDWGGERYLKTGETIPEGGIDELRKHNAIYLGAIGHPDVTPGILEKEILLRIRFELDQYINLRPVKLYPGVWTPIKDKGPEDIDFVVVRENTEGFYAGGGGFLRKGTPHEIAVQESINTRYGIERCIRYAFEYCRKRNKKKTLTMVGKTNVLTYAWNLWERTFHEVAKDYPDIKTDYAHVDATCMWFVKNPEWFDVIVTDNMFGDIITDLGAMIQGGMGIAAGGNINPEGVSMFEPIGGSAPKYTGKNVINPLAAICAGMMMLEHLGEEEAARAIENAVIKVCRDHLKSLSAGKMGYSTTEVGDLVANYTKEGVEL</sequence>
<evidence type="ECO:0000256" key="1">
    <source>
        <dbReference type="ARBA" id="ARBA00001936"/>
    </source>
</evidence>
<dbReference type="Proteomes" id="UP000006793">
    <property type="component" value="Chromosome"/>
</dbReference>
<dbReference type="AlphaFoldDB" id="F8A9T9"/>
<dbReference type="GO" id="GO:0003862">
    <property type="term" value="F:3-isopropylmalate dehydrogenase activity"/>
    <property type="evidence" value="ECO:0007669"/>
    <property type="project" value="UniProtKB-EC"/>
</dbReference>
<dbReference type="eggNOG" id="COG0473">
    <property type="taxonomic scope" value="Bacteria"/>
</dbReference>
<dbReference type="FunCoup" id="F8A9T9">
    <property type="interactions" value="123"/>
</dbReference>
<keyword evidence="6" id="KW-0464">Manganese</keyword>
<dbReference type="RefSeq" id="WP_013906883.1">
    <property type="nucleotide sequence ID" value="NC_015681.1"/>
</dbReference>
<dbReference type="Pfam" id="PF00180">
    <property type="entry name" value="Iso_dh"/>
    <property type="match status" value="1"/>
</dbReference>
<protein>
    <submittedName>
        <fullName evidence="8">3-isopropylmalate dehydrogenase</fullName>
        <ecNumber evidence="8">1.1.1.85</ecNumber>
    </submittedName>
</protein>
<dbReference type="InParanoid" id="F8A9T9"/>
<dbReference type="STRING" id="667014.Thein_0253"/>
<evidence type="ECO:0000256" key="6">
    <source>
        <dbReference type="ARBA" id="ARBA00023211"/>
    </source>
</evidence>
<dbReference type="Gene3D" id="3.40.718.10">
    <property type="entry name" value="Isopropylmalate Dehydrogenase"/>
    <property type="match status" value="1"/>
</dbReference>
<keyword evidence="3" id="KW-0479">Metal-binding</keyword>
<feature type="domain" description="Isopropylmalate dehydrogenase-like" evidence="7">
    <location>
        <begin position="8"/>
        <end position="350"/>
    </location>
</feature>
<dbReference type="InterPro" id="IPR050501">
    <property type="entry name" value="ICDH/IPMDH"/>
</dbReference>
<evidence type="ECO:0000259" key="7">
    <source>
        <dbReference type="SMART" id="SM01329"/>
    </source>
</evidence>
<dbReference type="PATRIC" id="fig|667014.3.peg.259"/>
<dbReference type="HOGENOM" id="CLU_031953_0_1_0"/>
<dbReference type="PROSITE" id="PS00470">
    <property type="entry name" value="IDH_IMDH"/>
    <property type="match status" value="1"/>
</dbReference>
<comment type="cofactor">
    <cofactor evidence="2">
        <name>Mg(2+)</name>
        <dbReference type="ChEBI" id="CHEBI:18420"/>
    </cofactor>
</comment>
<proteinExistence type="predicted"/>
<dbReference type="EMBL" id="CP002683">
    <property type="protein sequence ID" value="AEH44137.1"/>
    <property type="molecule type" value="Genomic_DNA"/>
</dbReference>
<dbReference type="PaxDb" id="667014-Thein_0253"/>
<dbReference type="KEGG" id="tid:Thein_0253"/>
<comment type="cofactor">
    <cofactor evidence="1">
        <name>Mn(2+)</name>
        <dbReference type="ChEBI" id="CHEBI:29035"/>
    </cofactor>
</comment>
<dbReference type="SMART" id="SM01329">
    <property type="entry name" value="Iso_dh"/>
    <property type="match status" value="1"/>
</dbReference>
<dbReference type="OrthoDB" id="9767905at2"/>
<keyword evidence="9" id="KW-1185">Reference proteome</keyword>
<organism evidence="8 9">
    <name type="scientific">Thermodesulfatator indicus (strain DSM 15286 / JCM 11887 / CIR29812)</name>
    <dbReference type="NCBI Taxonomy" id="667014"/>
    <lineage>
        <taxon>Bacteria</taxon>
        <taxon>Pseudomonadati</taxon>
        <taxon>Thermodesulfobacteriota</taxon>
        <taxon>Thermodesulfobacteria</taxon>
        <taxon>Thermodesulfobacteriales</taxon>
        <taxon>Thermodesulfatatoraceae</taxon>
        <taxon>Thermodesulfatator</taxon>
    </lineage>
</organism>
<evidence type="ECO:0000256" key="5">
    <source>
        <dbReference type="ARBA" id="ARBA00023027"/>
    </source>
</evidence>
<evidence type="ECO:0000256" key="3">
    <source>
        <dbReference type="ARBA" id="ARBA00022723"/>
    </source>
</evidence>
<evidence type="ECO:0000256" key="4">
    <source>
        <dbReference type="ARBA" id="ARBA00023002"/>
    </source>
</evidence>
<dbReference type="SUPFAM" id="SSF53659">
    <property type="entry name" value="Isocitrate/Isopropylmalate dehydrogenase-like"/>
    <property type="match status" value="1"/>
</dbReference>
<dbReference type="GO" id="GO:0000287">
    <property type="term" value="F:magnesium ion binding"/>
    <property type="evidence" value="ECO:0007669"/>
    <property type="project" value="InterPro"/>
</dbReference>
<gene>
    <name evidence="8" type="ordered locus">Thein_0253</name>
</gene>
<dbReference type="PANTHER" id="PTHR43275">
    <property type="entry name" value="D-MALATE DEHYDROGENASE [DECARBOXYLATING]"/>
    <property type="match status" value="1"/>
</dbReference>
<accession>F8A9T9</accession>
<dbReference type="InterPro" id="IPR024084">
    <property type="entry name" value="IsoPropMal-DH-like_dom"/>
</dbReference>
<name>F8A9T9_THEID</name>
<dbReference type="PANTHER" id="PTHR43275:SF1">
    <property type="entry name" value="D-MALATE DEHYDROGENASE [DECARBOXYLATING]"/>
    <property type="match status" value="1"/>
</dbReference>
<keyword evidence="4 8" id="KW-0560">Oxidoreductase</keyword>
<dbReference type="NCBIfam" id="NF002898">
    <property type="entry name" value="PRK03437.1"/>
    <property type="match status" value="1"/>
</dbReference>
<dbReference type="GO" id="GO:0051287">
    <property type="term" value="F:NAD binding"/>
    <property type="evidence" value="ECO:0007669"/>
    <property type="project" value="InterPro"/>
</dbReference>
<evidence type="ECO:0000256" key="2">
    <source>
        <dbReference type="ARBA" id="ARBA00001946"/>
    </source>
</evidence>
<keyword evidence="5" id="KW-0520">NAD</keyword>
<evidence type="ECO:0000313" key="9">
    <source>
        <dbReference type="Proteomes" id="UP000006793"/>
    </source>
</evidence>
<dbReference type="EC" id="1.1.1.85" evidence="8"/>
<evidence type="ECO:0000313" key="8">
    <source>
        <dbReference type="EMBL" id="AEH44137.1"/>
    </source>
</evidence>
<reference evidence="8 9" key="2">
    <citation type="journal article" date="2012" name="Stand. Genomic Sci.">
        <title>Complete genome sequence of the thermophilic sulfate-reducing ocean bacterium Thermodesulfatator indicus type strain (CIR29812(T)).</title>
        <authorList>
            <person name="Anderson I."/>
            <person name="Saunders E."/>
            <person name="Lapidus A."/>
            <person name="Nolan M."/>
            <person name="Lucas S."/>
            <person name="Tice H."/>
            <person name="Del Rio T.G."/>
            <person name="Cheng J.F."/>
            <person name="Han C."/>
            <person name="Tapia R."/>
            <person name="Goodwin L.A."/>
            <person name="Pitluck S."/>
            <person name="Liolios K."/>
            <person name="Mavromatis K."/>
            <person name="Pagani I."/>
            <person name="Ivanova N."/>
            <person name="Mikhailova N."/>
            <person name="Pati A."/>
            <person name="Chen A."/>
            <person name="Palaniappan K."/>
            <person name="Land M."/>
            <person name="Hauser L."/>
            <person name="Jeffries C.D."/>
            <person name="Chang Y.J."/>
            <person name="Brambilla E.M."/>
            <person name="Rohde M."/>
            <person name="Spring S."/>
            <person name="Goker M."/>
            <person name="Detter J.C."/>
            <person name="Woyke T."/>
            <person name="Bristow J."/>
            <person name="Eisen J.A."/>
            <person name="Markowitz V."/>
            <person name="Hugenholtz P."/>
            <person name="Kyrpides N.C."/>
            <person name="Klenk H.P."/>
        </authorList>
    </citation>
    <scope>NUCLEOTIDE SEQUENCE [LARGE SCALE GENOMIC DNA]</scope>
    <source>
        <strain evidence="9">DSM 15286 / JCM 11887 / CIR29812</strain>
    </source>
</reference>
<dbReference type="InterPro" id="IPR019818">
    <property type="entry name" value="IsoCit/isopropylmalate_DH_CS"/>
</dbReference>